<name>A0ABP9VBE5_9DEIO</name>
<feature type="transmembrane region" description="Helical" evidence="2">
    <location>
        <begin position="269"/>
        <end position="290"/>
    </location>
</feature>
<feature type="compositionally biased region" description="Pro residues" evidence="1">
    <location>
        <begin position="49"/>
        <end position="58"/>
    </location>
</feature>
<comment type="caution">
    <text evidence="3">The sequence shown here is derived from an EMBL/GenBank/DDBJ whole genome shotgun (WGS) entry which is preliminary data.</text>
</comment>
<reference evidence="3 4" key="1">
    <citation type="submission" date="2024-02" db="EMBL/GenBank/DDBJ databases">
        <title>Deinococcus xinjiangensis NBRC 107630.</title>
        <authorList>
            <person name="Ichikawa N."/>
            <person name="Katano-Makiyama Y."/>
            <person name="Hidaka K."/>
        </authorList>
    </citation>
    <scope>NUCLEOTIDE SEQUENCE [LARGE SCALE GENOMIC DNA]</scope>
    <source>
        <strain evidence="3 4">NBRC 107630</strain>
    </source>
</reference>
<dbReference type="RefSeq" id="WP_353542541.1">
    <property type="nucleotide sequence ID" value="NZ_BAABRN010000025.1"/>
</dbReference>
<dbReference type="EMBL" id="BAABRN010000025">
    <property type="protein sequence ID" value="GAA5502574.1"/>
    <property type="molecule type" value="Genomic_DNA"/>
</dbReference>
<feature type="transmembrane region" description="Helical" evidence="2">
    <location>
        <begin position="239"/>
        <end position="263"/>
    </location>
</feature>
<dbReference type="Proteomes" id="UP001458946">
    <property type="component" value="Unassembled WGS sequence"/>
</dbReference>
<feature type="transmembrane region" description="Helical" evidence="2">
    <location>
        <begin position="368"/>
        <end position="387"/>
    </location>
</feature>
<keyword evidence="4" id="KW-1185">Reference proteome</keyword>
<sequence>MTRPDPKIPAPAPRLEGVNLGGPDLSDVTLRFSEEDYLGEQALNAAPSETPPAPPTPAPLSAESPSPAVYEAALPIPDPLRAEQFMAVLPPERFETLLSELTGQLQLIPDEGVRATLTTRGRLLRLEVEQYRVDYDIARQTLNRILAETGVGVRDAWTRQQDHLRFMNAAQSGVERDYMDATAQIEQARSQRFETLAQYGASPDTPDAESLYQQLALTQLAAEGAPIRPPDQKSGSKRVFNAFAVFSKFFVGLISGVSINLLFNPEARLYLTLIALSAGVMFSVLLLWLVDELAYRAKLSPHTPHMGRPWGYILGILGVSAIYLGVEGFLNWDGILRVTQEIAANAAQQGQLTDLNSVSDAPATPQHWSLLAFTLGLVSMAVGAALIQGRERARTVLERERLATRVATIKLARGHTDAARAADQVAYLEAQRERLAPPRDVTSPDHARLNERVLTHWEQERDSQVSRLGSTLARDAETLWSTLEEYAAQVLEARYPKPRRGLFG</sequence>
<keyword evidence="2" id="KW-0472">Membrane</keyword>
<feature type="transmembrane region" description="Helical" evidence="2">
    <location>
        <begin position="310"/>
        <end position="330"/>
    </location>
</feature>
<protein>
    <submittedName>
        <fullName evidence="3">Uncharacterized protein</fullName>
    </submittedName>
</protein>
<organism evidence="3 4">
    <name type="scientific">Deinococcus xinjiangensis</name>
    <dbReference type="NCBI Taxonomy" id="457454"/>
    <lineage>
        <taxon>Bacteria</taxon>
        <taxon>Thermotogati</taxon>
        <taxon>Deinococcota</taxon>
        <taxon>Deinococci</taxon>
        <taxon>Deinococcales</taxon>
        <taxon>Deinococcaceae</taxon>
        <taxon>Deinococcus</taxon>
    </lineage>
</organism>
<keyword evidence="2" id="KW-1133">Transmembrane helix</keyword>
<proteinExistence type="predicted"/>
<evidence type="ECO:0000256" key="1">
    <source>
        <dbReference type="SAM" id="MobiDB-lite"/>
    </source>
</evidence>
<accession>A0ABP9VBE5</accession>
<evidence type="ECO:0000256" key="2">
    <source>
        <dbReference type="SAM" id="Phobius"/>
    </source>
</evidence>
<evidence type="ECO:0000313" key="3">
    <source>
        <dbReference type="EMBL" id="GAA5502574.1"/>
    </source>
</evidence>
<evidence type="ECO:0000313" key="4">
    <source>
        <dbReference type="Proteomes" id="UP001458946"/>
    </source>
</evidence>
<feature type="region of interest" description="Disordered" evidence="1">
    <location>
        <begin position="1"/>
        <end position="66"/>
    </location>
</feature>
<keyword evidence="2" id="KW-0812">Transmembrane</keyword>
<gene>
    <name evidence="3" type="ORF">Dxin01_02318</name>
</gene>